<accession>T1B545</accession>
<feature type="non-terminal residue" evidence="1">
    <location>
        <position position="141"/>
    </location>
</feature>
<gene>
    <name evidence="1" type="ORF">B1A_13701</name>
</gene>
<reference evidence="1" key="1">
    <citation type="submission" date="2013-08" db="EMBL/GenBank/DDBJ databases">
        <authorList>
            <person name="Mendez C."/>
            <person name="Richter M."/>
            <person name="Ferrer M."/>
            <person name="Sanchez J."/>
        </authorList>
    </citation>
    <scope>NUCLEOTIDE SEQUENCE</scope>
</reference>
<dbReference type="EMBL" id="AUZX01010040">
    <property type="protein sequence ID" value="EQD49385.1"/>
    <property type="molecule type" value="Genomic_DNA"/>
</dbReference>
<reference evidence="1" key="2">
    <citation type="journal article" date="2014" name="ISME J.">
        <title>Microbial stratification in low pH oxic and suboxic macroscopic growths along an acid mine drainage.</title>
        <authorList>
            <person name="Mendez-Garcia C."/>
            <person name="Mesa V."/>
            <person name="Sprenger R.R."/>
            <person name="Richter M."/>
            <person name="Diez M.S."/>
            <person name="Solano J."/>
            <person name="Bargiela R."/>
            <person name="Golyshina O.V."/>
            <person name="Manteca A."/>
            <person name="Ramos J.L."/>
            <person name="Gallego J.R."/>
            <person name="Llorente I."/>
            <person name="Martins Dos Santos V.A."/>
            <person name="Jensen O.N."/>
            <person name="Pelaez A.I."/>
            <person name="Sanchez J."/>
            <person name="Ferrer M."/>
        </authorList>
    </citation>
    <scope>NUCLEOTIDE SEQUENCE</scope>
</reference>
<feature type="non-terminal residue" evidence="1">
    <location>
        <position position="1"/>
    </location>
</feature>
<evidence type="ECO:0000313" key="1">
    <source>
        <dbReference type="EMBL" id="EQD49385.1"/>
    </source>
</evidence>
<sequence>GNYNVGSTYDLLHAAGGVSGTFASTFNNPAFAAYLTPTVTYSANDVTLKLNANPVAFSSSTPNYASVNALALDATFHTVLGGYGSAPGTGMGLGRKGAWVQYAGDSGALGDTHQSARIAALGFGLAPERGLVVGGALTADN</sequence>
<dbReference type="AlphaFoldDB" id="T1B545"/>
<organism evidence="1">
    <name type="scientific">mine drainage metagenome</name>
    <dbReference type="NCBI Taxonomy" id="410659"/>
    <lineage>
        <taxon>unclassified sequences</taxon>
        <taxon>metagenomes</taxon>
        <taxon>ecological metagenomes</taxon>
    </lineage>
</organism>
<name>T1B545_9ZZZZ</name>
<protein>
    <submittedName>
        <fullName evidence="1">Uncharacterized protein</fullName>
    </submittedName>
</protein>
<proteinExistence type="predicted"/>
<comment type="caution">
    <text evidence="1">The sequence shown here is derived from an EMBL/GenBank/DDBJ whole genome shotgun (WGS) entry which is preliminary data.</text>
</comment>